<evidence type="ECO:0000256" key="1">
    <source>
        <dbReference type="RuleBase" id="RU003682"/>
    </source>
</evidence>
<organism evidence="3">
    <name type="scientific">Prunus dulcis</name>
    <name type="common">Almond</name>
    <name type="synonym">Amygdalus dulcis</name>
    <dbReference type="NCBI Taxonomy" id="3755"/>
    <lineage>
        <taxon>Eukaryota</taxon>
        <taxon>Viridiplantae</taxon>
        <taxon>Streptophyta</taxon>
        <taxon>Embryophyta</taxon>
        <taxon>Tracheophyta</taxon>
        <taxon>Spermatophyta</taxon>
        <taxon>Magnoliopsida</taxon>
        <taxon>eudicotyledons</taxon>
        <taxon>Gunneridae</taxon>
        <taxon>Pentapetalae</taxon>
        <taxon>rosids</taxon>
        <taxon>fabids</taxon>
        <taxon>Rosales</taxon>
        <taxon>Rosaceae</taxon>
        <taxon>Amygdaloideae</taxon>
        <taxon>Amygdaleae</taxon>
        <taxon>Prunus</taxon>
    </lineage>
</organism>
<protein>
    <submittedName>
        <fullName evidence="3">2-oxoglutarate and Fe(II)-dependent oxygenase superfamily protein</fullName>
    </submittedName>
</protein>
<dbReference type="PANTHER" id="PTHR47990">
    <property type="entry name" value="2-OXOGLUTARATE (2OG) AND FE(II)-DEPENDENT OXYGENASE SUPERFAMILY PROTEIN-RELATED"/>
    <property type="match status" value="1"/>
</dbReference>
<feature type="domain" description="Fe2OG dioxygenase" evidence="2">
    <location>
        <begin position="76"/>
        <end position="208"/>
    </location>
</feature>
<dbReference type="AlphaFoldDB" id="A0A4Y1R6A6"/>
<dbReference type="Gene3D" id="2.60.120.330">
    <property type="entry name" value="B-lactam Antibiotic, Isopenicillin N Synthase, Chain"/>
    <property type="match status" value="1"/>
</dbReference>
<dbReference type="InterPro" id="IPR027443">
    <property type="entry name" value="IPNS-like_sf"/>
</dbReference>
<dbReference type="PROSITE" id="PS51471">
    <property type="entry name" value="FE2OG_OXY"/>
    <property type="match status" value="1"/>
</dbReference>
<dbReference type="GO" id="GO:0016491">
    <property type="term" value="F:oxidoreductase activity"/>
    <property type="evidence" value="ECO:0007669"/>
    <property type="project" value="UniProtKB-KW"/>
</dbReference>
<dbReference type="InterPro" id="IPR050231">
    <property type="entry name" value="Iron_ascorbate_oxido_reductase"/>
</dbReference>
<evidence type="ECO:0000313" key="3">
    <source>
        <dbReference type="EMBL" id="BBG99662.1"/>
    </source>
</evidence>
<reference evidence="3" key="1">
    <citation type="journal article" date="2019" name="Science">
        <title>Mutation of a bHLH transcription factor allowed almond domestication.</title>
        <authorList>
            <person name="Sanchez-Perez R."/>
            <person name="Pavan S."/>
            <person name="Mazzeo R."/>
            <person name="Moldovan C."/>
            <person name="Aiese Cigliano R."/>
            <person name="Del Cueto J."/>
            <person name="Ricciardi F."/>
            <person name="Lotti C."/>
            <person name="Ricciardi L."/>
            <person name="Dicenta F."/>
            <person name="Lopez-Marques R.L."/>
            <person name="Lindberg Moller B."/>
        </authorList>
    </citation>
    <scope>NUCLEOTIDE SEQUENCE</scope>
</reference>
<gene>
    <name evidence="3" type="ORF">Prudu_009426</name>
</gene>
<feature type="non-terminal residue" evidence="3">
    <location>
        <position position="242"/>
    </location>
</feature>
<dbReference type="InterPro" id="IPR005123">
    <property type="entry name" value="Oxoglu/Fe-dep_dioxygenase_dom"/>
</dbReference>
<keyword evidence="1" id="KW-0560">Oxidoreductase</keyword>
<dbReference type="InterPro" id="IPR044861">
    <property type="entry name" value="IPNS-like_FE2OG_OXY"/>
</dbReference>
<dbReference type="SUPFAM" id="SSF51197">
    <property type="entry name" value="Clavaminate synthase-like"/>
    <property type="match status" value="1"/>
</dbReference>
<dbReference type="GO" id="GO:0046872">
    <property type="term" value="F:metal ion binding"/>
    <property type="evidence" value="ECO:0007669"/>
    <property type="project" value="UniProtKB-KW"/>
</dbReference>
<keyword evidence="1" id="KW-0479">Metal-binding</keyword>
<proteinExistence type="inferred from homology"/>
<comment type="similarity">
    <text evidence="1">Belongs to the iron/ascorbate-dependent oxidoreductase family.</text>
</comment>
<evidence type="ECO:0000259" key="2">
    <source>
        <dbReference type="PROSITE" id="PS51471"/>
    </source>
</evidence>
<keyword evidence="1" id="KW-0408">Iron</keyword>
<sequence>MGHKLSVKNFIWSTEEWPEINHDDFADADDIPVISLQGVLDGRKNPDYDKKLKGVRSASLPLGYCATNPDYGKNLPWAEILQLLQSPQQVVGFATKVFGDQHQPFRERGYHDQGQQISTLSSPRKMSWAWEPFRPHTLTILLQDDVGGLQVRMSDKKWIGIRPVQNSFIINIGDTLEAWTNGRLRSVVHRAVVNKEKNRLSAAYFMSPSNSALIECPPELMDPKTNPKKYQPFTWGDFKKEL</sequence>
<accession>A0A4Y1R6A6</accession>
<dbReference type="Pfam" id="PF03171">
    <property type="entry name" value="2OG-FeII_Oxy"/>
    <property type="match status" value="1"/>
</dbReference>
<name>A0A4Y1R6A6_PRUDU</name>
<dbReference type="EMBL" id="AP019299">
    <property type="protein sequence ID" value="BBG99662.1"/>
    <property type="molecule type" value="Genomic_DNA"/>
</dbReference>